<evidence type="ECO:0000313" key="3">
    <source>
        <dbReference type="Proteomes" id="UP000800039"/>
    </source>
</evidence>
<gene>
    <name evidence="2" type="ORF">K460DRAFT_270329</name>
</gene>
<name>A0A9P4GRM9_9PLEO</name>
<evidence type="ECO:0000256" key="1">
    <source>
        <dbReference type="SAM" id="Phobius"/>
    </source>
</evidence>
<accession>A0A9P4GRM9</accession>
<proteinExistence type="predicted"/>
<comment type="caution">
    <text evidence="2">The sequence shown here is derived from an EMBL/GenBank/DDBJ whole genome shotgun (WGS) entry which is preliminary data.</text>
</comment>
<feature type="transmembrane region" description="Helical" evidence="1">
    <location>
        <begin position="25"/>
        <end position="51"/>
    </location>
</feature>
<reference evidence="2" key="1">
    <citation type="submission" date="2020-01" db="EMBL/GenBank/DDBJ databases">
        <authorList>
            <consortium name="DOE Joint Genome Institute"/>
            <person name="Haridas S."/>
            <person name="Albert R."/>
            <person name="Binder M."/>
            <person name="Bloem J."/>
            <person name="Labutti K."/>
            <person name="Salamov A."/>
            <person name="Andreopoulos B."/>
            <person name="Baker S.E."/>
            <person name="Barry K."/>
            <person name="Bills G."/>
            <person name="Bluhm B.H."/>
            <person name="Cannon C."/>
            <person name="Castanera R."/>
            <person name="Culley D.E."/>
            <person name="Daum C."/>
            <person name="Ezra D."/>
            <person name="Gonzalez J.B."/>
            <person name="Henrissat B."/>
            <person name="Kuo A."/>
            <person name="Liang C."/>
            <person name="Lipzen A."/>
            <person name="Lutzoni F."/>
            <person name="Magnuson J."/>
            <person name="Mondo S."/>
            <person name="Nolan M."/>
            <person name="Ohm R."/>
            <person name="Pangilinan J."/>
            <person name="Park H.-J."/>
            <person name="Ramirez L."/>
            <person name="Alfaro M."/>
            <person name="Sun H."/>
            <person name="Tritt A."/>
            <person name="Yoshinaga Y."/>
            <person name="Zwiers L.-H."/>
            <person name="Turgeon B.G."/>
            <person name="Goodwin S.B."/>
            <person name="Spatafora J.W."/>
            <person name="Crous P.W."/>
            <person name="Grigoriev I.V."/>
        </authorList>
    </citation>
    <scope>NUCLEOTIDE SEQUENCE</scope>
    <source>
        <strain evidence="2">CBS 394.84</strain>
    </source>
</reference>
<evidence type="ECO:0000313" key="2">
    <source>
        <dbReference type="EMBL" id="KAF1850562.1"/>
    </source>
</evidence>
<organism evidence="2 3">
    <name type="scientific">Cucurbitaria berberidis CBS 394.84</name>
    <dbReference type="NCBI Taxonomy" id="1168544"/>
    <lineage>
        <taxon>Eukaryota</taxon>
        <taxon>Fungi</taxon>
        <taxon>Dikarya</taxon>
        <taxon>Ascomycota</taxon>
        <taxon>Pezizomycotina</taxon>
        <taxon>Dothideomycetes</taxon>
        <taxon>Pleosporomycetidae</taxon>
        <taxon>Pleosporales</taxon>
        <taxon>Pleosporineae</taxon>
        <taxon>Cucurbitariaceae</taxon>
        <taxon>Cucurbitaria</taxon>
    </lineage>
</organism>
<protein>
    <submittedName>
        <fullName evidence="2">Uncharacterized protein</fullName>
    </submittedName>
</protein>
<keyword evidence="1" id="KW-0812">Transmembrane</keyword>
<keyword evidence="1" id="KW-0472">Membrane</keyword>
<dbReference type="OrthoDB" id="3796998at2759"/>
<dbReference type="GeneID" id="63844892"/>
<keyword evidence="1" id="KW-1133">Transmembrane helix</keyword>
<sequence length="140" mass="15376">MPAIAHLQPRLLDGSSPGGVSGTSIALLVCIALVPALLLIWIVVWLLFFYGKDRTCWCTKRKRRAAEPEMLQQRTDASQDILFEKAVYDIPQRPFAAHARAESGSSSDGGRLSKVDPRLSIQSVASASNVPVMQEPKRFV</sequence>
<dbReference type="Proteomes" id="UP000800039">
    <property type="component" value="Unassembled WGS sequence"/>
</dbReference>
<dbReference type="RefSeq" id="XP_040793125.1">
    <property type="nucleotide sequence ID" value="XM_040927639.1"/>
</dbReference>
<dbReference type="AlphaFoldDB" id="A0A9P4GRM9"/>
<keyword evidence="3" id="KW-1185">Reference proteome</keyword>
<dbReference type="EMBL" id="ML976614">
    <property type="protein sequence ID" value="KAF1850562.1"/>
    <property type="molecule type" value="Genomic_DNA"/>
</dbReference>